<evidence type="ECO:0000313" key="4">
    <source>
        <dbReference type="Proteomes" id="UP001176429"/>
    </source>
</evidence>
<gene>
    <name evidence="3" type="ORF">Q5H93_19130</name>
</gene>
<organism evidence="3 4">
    <name type="scientific">Hymenobacter aranciens</name>
    <dbReference type="NCBI Taxonomy" id="3063996"/>
    <lineage>
        <taxon>Bacteria</taxon>
        <taxon>Pseudomonadati</taxon>
        <taxon>Bacteroidota</taxon>
        <taxon>Cytophagia</taxon>
        <taxon>Cytophagales</taxon>
        <taxon>Hymenobacteraceae</taxon>
        <taxon>Hymenobacter</taxon>
    </lineage>
</organism>
<proteinExistence type="predicted"/>
<dbReference type="EMBL" id="JAUQSY010000014">
    <property type="protein sequence ID" value="MDO7876867.1"/>
    <property type="molecule type" value="Genomic_DNA"/>
</dbReference>
<feature type="domain" description="Outer membrane protein beta-barrel" evidence="2">
    <location>
        <begin position="20"/>
        <end position="197"/>
    </location>
</feature>
<dbReference type="Proteomes" id="UP001176429">
    <property type="component" value="Unassembled WGS sequence"/>
</dbReference>
<dbReference type="InterPro" id="IPR025665">
    <property type="entry name" value="Beta-barrel_OMP_2"/>
</dbReference>
<name>A0ABT9BIM5_9BACT</name>
<feature type="signal peptide" evidence="1">
    <location>
        <begin position="1"/>
        <end position="20"/>
    </location>
</feature>
<reference evidence="3" key="1">
    <citation type="submission" date="2023-07" db="EMBL/GenBank/DDBJ databases">
        <authorList>
            <person name="Kim M.K."/>
        </authorList>
    </citation>
    <scope>NUCLEOTIDE SEQUENCE</scope>
    <source>
        <strain evidence="3">ASUV-10-1</strain>
    </source>
</reference>
<sequence length="227" mass="24626">MKKLLLTFAALAAASSAASAQVELGLKLSPSINYFRTDAPSEFNFKNESGRIGLGGGLVVDYFFGENAAFSTGLWLTGKSGEFSYSDPNLLGTTIKKQMGIQYLELPVTVKLFTNEVAPDIRLYFQVGGTIAAPIGARIDGEKRYIDPGTLNETTALKHVFFFDANALVSIGAEYQLGKSTKTFAGISYHRGLINLDSYFGDERKGEFGEDVSIKNNVFALDLGLKF</sequence>
<comment type="caution">
    <text evidence="3">The sequence shown here is derived from an EMBL/GenBank/DDBJ whole genome shotgun (WGS) entry which is preliminary data.</text>
</comment>
<evidence type="ECO:0000259" key="2">
    <source>
        <dbReference type="Pfam" id="PF13568"/>
    </source>
</evidence>
<accession>A0ABT9BIM5</accession>
<evidence type="ECO:0000256" key="1">
    <source>
        <dbReference type="SAM" id="SignalP"/>
    </source>
</evidence>
<keyword evidence="4" id="KW-1185">Reference proteome</keyword>
<keyword evidence="1" id="KW-0732">Signal</keyword>
<dbReference type="RefSeq" id="WP_305008256.1">
    <property type="nucleotide sequence ID" value="NZ_JAUQSY010000014.1"/>
</dbReference>
<protein>
    <submittedName>
        <fullName evidence="3">Porin family protein</fullName>
    </submittedName>
</protein>
<evidence type="ECO:0000313" key="3">
    <source>
        <dbReference type="EMBL" id="MDO7876867.1"/>
    </source>
</evidence>
<feature type="chain" id="PRO_5047099717" evidence="1">
    <location>
        <begin position="21"/>
        <end position="227"/>
    </location>
</feature>
<dbReference type="Pfam" id="PF13568">
    <property type="entry name" value="OMP_b-brl_2"/>
    <property type="match status" value="1"/>
</dbReference>